<evidence type="ECO:0000256" key="2">
    <source>
        <dbReference type="ARBA" id="ARBA00004308"/>
    </source>
</evidence>
<dbReference type="InterPro" id="IPR002172">
    <property type="entry name" value="LDrepeatLR_classA_rpt"/>
</dbReference>
<dbReference type="CDD" id="cd00112">
    <property type="entry name" value="LDLa"/>
    <property type="match status" value="3"/>
</dbReference>
<evidence type="ECO:0000313" key="12">
    <source>
        <dbReference type="WBParaSite" id="PDA_v2.g1590.t1"/>
    </source>
</evidence>
<evidence type="ECO:0000256" key="9">
    <source>
        <dbReference type="SAM" id="MobiDB-lite"/>
    </source>
</evidence>
<feature type="transmembrane region" description="Helical" evidence="10">
    <location>
        <begin position="600"/>
        <end position="625"/>
    </location>
</feature>
<dbReference type="GO" id="GO:0016192">
    <property type="term" value="P:vesicle-mediated transport"/>
    <property type="evidence" value="ECO:0007669"/>
    <property type="project" value="UniProtKB-ARBA"/>
</dbReference>
<dbReference type="Gene3D" id="2.120.10.30">
    <property type="entry name" value="TolB, C-terminal domain"/>
    <property type="match status" value="1"/>
</dbReference>
<dbReference type="AlphaFoldDB" id="A0A914PM88"/>
<feature type="region of interest" description="Disordered" evidence="9">
    <location>
        <begin position="688"/>
        <end position="820"/>
    </location>
</feature>
<dbReference type="Pfam" id="PF00057">
    <property type="entry name" value="Ldl_recept_a"/>
    <property type="match status" value="2"/>
</dbReference>
<dbReference type="SUPFAM" id="SSF63825">
    <property type="entry name" value="YWTD domain"/>
    <property type="match status" value="1"/>
</dbReference>
<organism evidence="11 12">
    <name type="scientific">Panagrolaimus davidi</name>
    <dbReference type="NCBI Taxonomy" id="227884"/>
    <lineage>
        <taxon>Eukaryota</taxon>
        <taxon>Metazoa</taxon>
        <taxon>Ecdysozoa</taxon>
        <taxon>Nematoda</taxon>
        <taxon>Chromadorea</taxon>
        <taxon>Rhabditida</taxon>
        <taxon>Tylenchina</taxon>
        <taxon>Panagrolaimomorpha</taxon>
        <taxon>Panagrolaimoidea</taxon>
        <taxon>Panagrolaimidae</taxon>
        <taxon>Panagrolaimus</taxon>
    </lineage>
</organism>
<dbReference type="PRINTS" id="PR00261">
    <property type="entry name" value="LDLRECEPTOR"/>
</dbReference>
<keyword evidence="6 10" id="KW-0472">Membrane</keyword>
<dbReference type="PROSITE" id="PS01209">
    <property type="entry name" value="LDLRA_1"/>
    <property type="match status" value="2"/>
</dbReference>
<keyword evidence="7" id="KW-1015">Disulfide bond</keyword>
<name>A0A914PM88_9BILA</name>
<sequence>MPHIKSLIVAHKTVETTANPCITKNIPEDALCLFSNTYAFGSAGKSFNVTFACKDQFDYDSTTKKCIPPTNFILFASKDRIIRYRIRQSGRFNDDPYVILPISNIGQPVSLIFDSISPNRYFYWIDAHDRDGGRIKRASDITNLKTQHISLLKESNCSQIFDLEIDEIGRQIFVSCAPLDAGDIGFIHVWRIDEDDELEYIGKVVAGDRKSVATKSFPFPTKIAVFDCSRMLETPVIIQCQLDGRQCSVVVSYGLDCLTLQLEADLFSSSLIYTTFDGIWSKDVYVDGDLRRLIHYPQSPQYLSLAPFNGRSILIITSNETKNEEKLYKIRYDSSMQELSQLEATKLFQMPSQNNLKRISAVKVVGRGRIESSKLKFSCTNSECSHLCRIPYDTGSYGKCRYECLCPIDYSPLSESSTTCEKNLECQNWQFRCFNGKQCIHITRRCDGVADCLDRSDEQSDVCLLQISAVNNKYGIINSPQKSTVIWNCDSGKTTAIGLHLVCNGMADCVDDSDEKHCRCRSPTDDFDCTAWQKWAHRTYEEFSNEPNCIPRSLVCDGVPNCRNGADELPMLCSIINPIIENSDKFSLLMLFDITKKQPAYIIIIFAILFALFILSIGCCIYCCYRRRKTYQNNRTCPCSNTGCDCGYIPSHINIPHPSSTATSHLHDHGQLPQSTYGYHTLPYNRHHQQQHHINHQASHLQIPSSTTDLLPAPNNGGDLNEAFYGPPPSAASERASSRRLEKTSTVARRSNRQEEDIFKDESFNFSGPLSYSQIGPPLESSTPRSDRPPLRTKSGRHQREREKKNCSKTTNATATTATS</sequence>
<dbReference type="SMART" id="SM00192">
    <property type="entry name" value="LDLa"/>
    <property type="match status" value="3"/>
</dbReference>
<evidence type="ECO:0000256" key="10">
    <source>
        <dbReference type="SAM" id="Phobius"/>
    </source>
</evidence>
<dbReference type="InterPro" id="IPR011042">
    <property type="entry name" value="6-blade_b-propeller_TolB-like"/>
</dbReference>
<proteinExistence type="predicted"/>
<reference evidence="12" key="1">
    <citation type="submission" date="2022-11" db="UniProtKB">
        <authorList>
            <consortium name="WormBaseParasite"/>
        </authorList>
    </citation>
    <scope>IDENTIFICATION</scope>
</reference>
<dbReference type="SUPFAM" id="SSF57424">
    <property type="entry name" value="LDL receptor-like module"/>
    <property type="match status" value="3"/>
</dbReference>
<dbReference type="InterPro" id="IPR023415">
    <property type="entry name" value="LDLR_class-A_CS"/>
</dbReference>
<keyword evidence="3 10" id="KW-0812">Transmembrane</keyword>
<dbReference type="WBParaSite" id="PDA_v2.g1590.t1">
    <property type="protein sequence ID" value="PDA_v2.g1590.t1"/>
    <property type="gene ID" value="PDA_v2.g1590"/>
</dbReference>
<dbReference type="PROSITE" id="PS50068">
    <property type="entry name" value="LDLRA_2"/>
    <property type="match status" value="2"/>
</dbReference>
<comment type="subcellular location">
    <subcellularLocation>
        <location evidence="2">Endomembrane system</location>
    </subcellularLocation>
    <subcellularLocation>
        <location evidence="1">Membrane</location>
        <topology evidence="1">Single-pass membrane protein</topology>
    </subcellularLocation>
</comment>
<evidence type="ECO:0000256" key="4">
    <source>
        <dbReference type="ARBA" id="ARBA00022737"/>
    </source>
</evidence>
<dbReference type="GO" id="GO:0012505">
    <property type="term" value="C:endomembrane system"/>
    <property type="evidence" value="ECO:0007669"/>
    <property type="project" value="UniProtKB-SubCell"/>
</dbReference>
<evidence type="ECO:0000256" key="7">
    <source>
        <dbReference type="ARBA" id="ARBA00023157"/>
    </source>
</evidence>
<dbReference type="Proteomes" id="UP000887578">
    <property type="component" value="Unplaced"/>
</dbReference>
<evidence type="ECO:0000256" key="6">
    <source>
        <dbReference type="ARBA" id="ARBA00023136"/>
    </source>
</evidence>
<dbReference type="InterPro" id="IPR036055">
    <property type="entry name" value="LDL_receptor-like_sf"/>
</dbReference>
<evidence type="ECO:0000313" key="11">
    <source>
        <dbReference type="Proteomes" id="UP000887578"/>
    </source>
</evidence>
<keyword evidence="11" id="KW-1185">Reference proteome</keyword>
<dbReference type="PANTHER" id="PTHR24270">
    <property type="entry name" value="LOW-DENSITY LIPOPROTEIN RECEPTOR-RELATED"/>
    <property type="match status" value="1"/>
</dbReference>
<dbReference type="Gene3D" id="2.40.128.620">
    <property type="match status" value="1"/>
</dbReference>
<feature type="compositionally biased region" description="Basic and acidic residues" evidence="9">
    <location>
        <begin position="752"/>
        <end position="763"/>
    </location>
</feature>
<evidence type="ECO:0000256" key="5">
    <source>
        <dbReference type="ARBA" id="ARBA00022989"/>
    </source>
</evidence>
<feature type="compositionally biased region" description="Polar residues" evidence="9">
    <location>
        <begin position="764"/>
        <end position="784"/>
    </location>
</feature>
<feature type="compositionally biased region" description="Low complexity" evidence="9">
    <location>
        <begin position="810"/>
        <end position="820"/>
    </location>
</feature>
<dbReference type="GO" id="GO:0005886">
    <property type="term" value="C:plasma membrane"/>
    <property type="evidence" value="ECO:0007669"/>
    <property type="project" value="TreeGrafter"/>
</dbReference>
<accession>A0A914PM88</accession>
<evidence type="ECO:0000256" key="8">
    <source>
        <dbReference type="PROSITE-ProRule" id="PRU00124"/>
    </source>
</evidence>
<dbReference type="InterPro" id="IPR050685">
    <property type="entry name" value="LDLR"/>
</dbReference>
<evidence type="ECO:0000256" key="1">
    <source>
        <dbReference type="ARBA" id="ARBA00004167"/>
    </source>
</evidence>
<evidence type="ECO:0000256" key="3">
    <source>
        <dbReference type="ARBA" id="ARBA00022692"/>
    </source>
</evidence>
<keyword evidence="4" id="KW-0677">Repeat</keyword>
<protein>
    <submittedName>
        <fullName evidence="12">Uncharacterized protein</fullName>
    </submittedName>
</protein>
<dbReference type="Gene3D" id="4.10.400.10">
    <property type="entry name" value="Low-density Lipoprotein Receptor"/>
    <property type="match status" value="2"/>
</dbReference>
<keyword evidence="5 10" id="KW-1133">Transmembrane helix</keyword>
<comment type="caution">
    <text evidence="8">Lacks conserved residue(s) required for the propagation of feature annotation.</text>
</comment>